<dbReference type="PANTHER" id="PTHR43002">
    <property type="entry name" value="GLYCOGEN DEBRANCHING ENZYME"/>
    <property type="match status" value="1"/>
</dbReference>
<dbReference type="EMBL" id="CP001791">
    <property type="protein sequence ID" value="ADH98766.1"/>
    <property type="molecule type" value="Genomic_DNA"/>
</dbReference>
<dbReference type="GO" id="GO:0004553">
    <property type="term" value="F:hydrolase activity, hydrolyzing O-glycosyl compounds"/>
    <property type="evidence" value="ECO:0007669"/>
    <property type="project" value="InterPro"/>
</dbReference>
<dbReference type="InterPro" id="IPR011840">
    <property type="entry name" value="PulA_typeI"/>
</dbReference>
<evidence type="ECO:0000256" key="1">
    <source>
        <dbReference type="ARBA" id="ARBA00008061"/>
    </source>
</evidence>
<dbReference type="CDD" id="cd02860">
    <property type="entry name" value="E_set_Pullulanase"/>
    <property type="match status" value="1"/>
</dbReference>
<dbReference type="Pfam" id="PF02922">
    <property type="entry name" value="CBM_48"/>
    <property type="match status" value="1"/>
</dbReference>
<dbReference type="InterPro" id="IPR006047">
    <property type="entry name" value="GH13_cat_dom"/>
</dbReference>
<dbReference type="eggNOG" id="COG1523">
    <property type="taxonomic scope" value="Bacteria"/>
</dbReference>
<dbReference type="CDD" id="cd11341">
    <property type="entry name" value="AmyAc_Pullulanase_LD-like"/>
    <property type="match status" value="1"/>
</dbReference>
<dbReference type="KEGG" id="bse:Bsel_1254"/>
<dbReference type="RefSeq" id="WP_013172190.1">
    <property type="nucleotide sequence ID" value="NC_014219.1"/>
</dbReference>
<dbReference type="CAZy" id="GH13">
    <property type="family name" value="Glycoside Hydrolase Family 13"/>
</dbReference>
<keyword evidence="4" id="KW-1185">Reference proteome</keyword>
<evidence type="ECO:0000313" key="4">
    <source>
        <dbReference type="Proteomes" id="UP000000271"/>
    </source>
</evidence>
<comment type="similarity">
    <text evidence="1">Belongs to the glycosyl hydrolase 13 family.</text>
</comment>
<dbReference type="SUPFAM" id="SSF81296">
    <property type="entry name" value="E set domains"/>
    <property type="match status" value="1"/>
</dbReference>
<dbReference type="InterPro" id="IPR014756">
    <property type="entry name" value="Ig_E-set"/>
</dbReference>
<feature type="domain" description="Glycosyl hydrolase family 13 catalytic" evidence="2">
    <location>
        <begin position="218"/>
        <end position="606"/>
    </location>
</feature>
<evidence type="ECO:0000259" key="2">
    <source>
        <dbReference type="SMART" id="SM00642"/>
    </source>
</evidence>
<gene>
    <name evidence="3" type="ordered locus">Bsel_1254</name>
</gene>
<dbReference type="InterPro" id="IPR013783">
    <property type="entry name" value="Ig-like_fold"/>
</dbReference>
<dbReference type="InterPro" id="IPR017853">
    <property type="entry name" value="GH"/>
</dbReference>
<dbReference type="STRING" id="439292.Bsel_1254"/>
<proteinExistence type="inferred from homology"/>
<dbReference type="GO" id="GO:0005975">
    <property type="term" value="P:carbohydrate metabolic process"/>
    <property type="evidence" value="ECO:0007669"/>
    <property type="project" value="InterPro"/>
</dbReference>
<reference evidence="3" key="1">
    <citation type="submission" date="2009-10" db="EMBL/GenBank/DDBJ databases">
        <title>Complete sequence of Bacillus selenitireducens MLS10.</title>
        <authorList>
            <consortium name="US DOE Joint Genome Institute"/>
            <person name="Lucas S."/>
            <person name="Copeland A."/>
            <person name="Lapidus A."/>
            <person name="Glavina del Rio T."/>
            <person name="Dalin E."/>
            <person name="Tice H."/>
            <person name="Bruce D."/>
            <person name="Goodwin L."/>
            <person name="Pitluck S."/>
            <person name="Sims D."/>
            <person name="Brettin T."/>
            <person name="Detter J.C."/>
            <person name="Han C."/>
            <person name="Larimer F."/>
            <person name="Land M."/>
            <person name="Hauser L."/>
            <person name="Kyrpides N."/>
            <person name="Ovchinnikova G."/>
            <person name="Stolz J."/>
        </authorList>
    </citation>
    <scope>NUCLEOTIDE SEQUENCE [LARGE SCALE GENOMIC DNA]</scope>
    <source>
        <strain evidence="3">MLS10</strain>
    </source>
</reference>
<dbReference type="Gene3D" id="3.20.20.80">
    <property type="entry name" value="Glycosidases"/>
    <property type="match status" value="1"/>
</dbReference>
<dbReference type="Proteomes" id="UP000000271">
    <property type="component" value="Chromosome"/>
</dbReference>
<dbReference type="InterPro" id="IPR004193">
    <property type="entry name" value="Glyco_hydro_13_N"/>
</dbReference>
<evidence type="ECO:0000313" key="3">
    <source>
        <dbReference type="EMBL" id="ADH98766.1"/>
    </source>
</evidence>
<dbReference type="NCBIfam" id="TIGR02104">
    <property type="entry name" value="pulA_typeI"/>
    <property type="match status" value="1"/>
</dbReference>
<name>D6XSI0_BACIE</name>
<dbReference type="AlphaFoldDB" id="D6XSI0"/>
<dbReference type="SUPFAM" id="SSF51445">
    <property type="entry name" value="(Trans)glycosidases"/>
    <property type="match status" value="1"/>
</dbReference>
<dbReference type="HOGENOM" id="CLU_004744_4_1_9"/>
<dbReference type="SMART" id="SM00642">
    <property type="entry name" value="Aamy"/>
    <property type="match status" value="1"/>
</dbReference>
<organism evidence="3 4">
    <name type="scientific">Bacillus selenitireducens (strain ATCC 700615 / DSM 15326 / MLS10)</name>
    <dbReference type="NCBI Taxonomy" id="439292"/>
    <lineage>
        <taxon>Bacteria</taxon>
        <taxon>Bacillati</taxon>
        <taxon>Bacillota</taxon>
        <taxon>Bacilli</taxon>
        <taxon>Bacillales</taxon>
        <taxon>Bacillaceae</taxon>
        <taxon>Salisediminibacterium</taxon>
    </lineage>
</organism>
<sequence length="702" mass="80072">MRNVMTWVDSPHDLQLNGAGIEQRVHVHQKAMLYSENEVIEATVMDTYENGVHLVTSKKIIPGKRMTLGVGRIKAPVSIRFLVHTEWFHENYSDTSEVFGAIYTAQETIFRVWSPVAVTMELLINGRAISMNRSWRGSWEVAVPGDCHGDEYLFRAEVNGVVHEVVDPYAKALTANSKAGVVVDLTRTDPKEFRSTDRPEVRNLQDSIIYELHVRDATIHPDSGVKAKGTYSGLTETGTTTEKGFKTGLDYLTDLGMTHVQLLPVNDFGRVDDLKPSKQYNWGYDPLFFQVPEGSFSTDPTNPFARITELKELVQAFHRKGIQVILDVVYNHVFVLDESSFHKLVPYYYFRYSANGEPSNGTGVGNDIASERPMVRAFILDTVRYWLKEFRIDGFRFDLMGIMDIDTVNAIRHEADKEPRPVMLLGEGWNLPTELDFDHKATNHRAGEMPGVRFFNDMFRDTIKGSTFDLNEQGYATGRGKWIERMYQLTSGSVLMDEPLPPHVAEITQTVNYVECHDNHTLWDRLLISNQEDSVETRQALHRLATAITIFSQGVPFLHAGQEFFRTKGGDGNSYISPDEVNRLDWNLAEEASENIRYIRDLIALRRSRPGFRQLSASAFRERTRVLQTEFPVFGYILFEYEEEIVIFFNPGDEQQEVHLPSVGQWQVLSSPYRSAVITEPSMLGLKLDMKPFECLVLGKKR</sequence>
<dbReference type="Gene3D" id="2.60.40.10">
    <property type="entry name" value="Immunoglobulins"/>
    <property type="match status" value="1"/>
</dbReference>
<protein>
    <submittedName>
        <fullName evidence="3">Pullulanase, type I</fullName>
    </submittedName>
</protein>
<dbReference type="CAZy" id="CBM48">
    <property type="family name" value="Carbohydrate-Binding Module Family 48"/>
</dbReference>
<accession>D6XSI0</accession>
<dbReference type="Pfam" id="PF00128">
    <property type="entry name" value="Alpha-amylase"/>
    <property type="match status" value="1"/>
</dbReference>